<dbReference type="GO" id="GO:0071349">
    <property type="term" value="P:cellular response to interleukin-12"/>
    <property type="evidence" value="ECO:0007669"/>
    <property type="project" value="Ensembl"/>
</dbReference>
<keyword evidence="6" id="KW-0325">Glycoprotein</keyword>
<evidence type="ECO:0000313" key="13">
    <source>
        <dbReference type="Proteomes" id="UP000472273"/>
    </source>
</evidence>
<proteinExistence type="predicted"/>
<dbReference type="AlphaFoldDB" id="A0A670Y652"/>
<reference evidence="12" key="1">
    <citation type="submission" date="2025-08" db="UniProtKB">
        <authorList>
            <consortium name="Ensembl"/>
        </authorList>
    </citation>
    <scope>IDENTIFICATION</scope>
</reference>
<keyword evidence="3 9" id="KW-0812">Transmembrane</keyword>
<evidence type="ECO:0000256" key="1">
    <source>
        <dbReference type="ARBA" id="ARBA00004651"/>
    </source>
</evidence>
<dbReference type="InterPro" id="IPR036259">
    <property type="entry name" value="MFS_trans_sf"/>
</dbReference>
<feature type="signal peptide" evidence="10">
    <location>
        <begin position="1"/>
        <end position="19"/>
    </location>
</feature>
<organism evidence="12 13">
    <name type="scientific">Pseudonaja textilis</name>
    <name type="common">Eastern brown snake</name>
    <dbReference type="NCBI Taxonomy" id="8673"/>
    <lineage>
        <taxon>Eukaryota</taxon>
        <taxon>Metazoa</taxon>
        <taxon>Chordata</taxon>
        <taxon>Craniata</taxon>
        <taxon>Vertebrata</taxon>
        <taxon>Euteleostomi</taxon>
        <taxon>Lepidosauria</taxon>
        <taxon>Squamata</taxon>
        <taxon>Bifurcata</taxon>
        <taxon>Unidentata</taxon>
        <taxon>Episquamata</taxon>
        <taxon>Toxicofera</taxon>
        <taxon>Serpentes</taxon>
        <taxon>Colubroidea</taxon>
        <taxon>Elapidae</taxon>
        <taxon>Hydrophiinae</taxon>
        <taxon>Pseudonaja</taxon>
    </lineage>
</organism>
<dbReference type="GO" id="GO:0070062">
    <property type="term" value="C:extracellular exosome"/>
    <property type="evidence" value="ECO:0007669"/>
    <property type="project" value="TreeGrafter"/>
</dbReference>
<feature type="transmembrane region" description="Helical" evidence="9">
    <location>
        <begin position="218"/>
        <end position="236"/>
    </location>
</feature>
<dbReference type="GO" id="GO:0008284">
    <property type="term" value="P:positive regulation of cell population proliferation"/>
    <property type="evidence" value="ECO:0007669"/>
    <property type="project" value="Ensembl"/>
</dbReference>
<reference evidence="12" key="2">
    <citation type="submission" date="2025-09" db="UniProtKB">
        <authorList>
            <consortium name="Ensembl"/>
        </authorList>
    </citation>
    <scope>IDENTIFICATION</scope>
</reference>
<evidence type="ECO:0000256" key="3">
    <source>
        <dbReference type="ARBA" id="ARBA00022692"/>
    </source>
</evidence>
<dbReference type="PANTHER" id="PTHR10613:SF0">
    <property type="entry name" value="LEUKOCYTE SURFACE ANTIGEN CD47"/>
    <property type="match status" value="1"/>
</dbReference>
<evidence type="ECO:0000256" key="6">
    <source>
        <dbReference type="ARBA" id="ARBA00023180"/>
    </source>
</evidence>
<dbReference type="GeneID" id="113436383"/>
<dbReference type="SUPFAM" id="SSF103473">
    <property type="entry name" value="MFS general substrate transporter"/>
    <property type="match status" value="1"/>
</dbReference>
<dbReference type="GO" id="GO:0098632">
    <property type="term" value="F:cell-cell adhesion mediator activity"/>
    <property type="evidence" value="ECO:0007669"/>
    <property type="project" value="Ensembl"/>
</dbReference>
<keyword evidence="7" id="KW-0873">Pyrrolidone carboxylic acid</keyword>
<dbReference type="CTD" id="961"/>
<dbReference type="GO" id="GO:0050870">
    <property type="term" value="P:positive regulation of T cell activation"/>
    <property type="evidence" value="ECO:0007669"/>
    <property type="project" value="Ensembl"/>
</dbReference>
<dbReference type="Pfam" id="PF04549">
    <property type="entry name" value="CD47"/>
    <property type="match status" value="1"/>
</dbReference>
<feature type="transmembrane region" description="Helical" evidence="9">
    <location>
        <begin position="279"/>
        <end position="302"/>
    </location>
</feature>
<dbReference type="InterPro" id="IPR007110">
    <property type="entry name" value="Ig-like_dom"/>
</dbReference>
<evidence type="ECO:0000256" key="7">
    <source>
        <dbReference type="ARBA" id="ARBA00023283"/>
    </source>
</evidence>
<evidence type="ECO:0000256" key="10">
    <source>
        <dbReference type="SAM" id="SignalP"/>
    </source>
</evidence>
<dbReference type="GO" id="GO:0009986">
    <property type="term" value="C:cell surface"/>
    <property type="evidence" value="ECO:0007669"/>
    <property type="project" value="Ensembl"/>
</dbReference>
<feature type="chain" id="PRO_5025458289" description="Leukocyte surface antigen CD47" evidence="10">
    <location>
        <begin position="20"/>
        <end position="328"/>
    </location>
</feature>
<dbReference type="GO" id="GO:1904669">
    <property type="term" value="P:ATP export"/>
    <property type="evidence" value="ECO:0007669"/>
    <property type="project" value="Ensembl"/>
</dbReference>
<dbReference type="InterPro" id="IPR013783">
    <property type="entry name" value="Ig-like_fold"/>
</dbReference>
<dbReference type="PANTHER" id="PTHR10613">
    <property type="entry name" value="LEUKOCYTE SURFACE ANTIGEN CD47"/>
    <property type="match status" value="1"/>
</dbReference>
<evidence type="ECO:0000256" key="5">
    <source>
        <dbReference type="ARBA" id="ARBA00023136"/>
    </source>
</evidence>
<dbReference type="GO" id="GO:0005886">
    <property type="term" value="C:plasma membrane"/>
    <property type="evidence" value="ECO:0007669"/>
    <property type="project" value="UniProtKB-SubCell"/>
</dbReference>
<keyword evidence="10" id="KW-0732">Signal</keyword>
<dbReference type="PROSITE" id="PS50835">
    <property type="entry name" value="IG_LIKE"/>
    <property type="match status" value="1"/>
</dbReference>
<dbReference type="GO" id="GO:0032649">
    <property type="term" value="P:regulation of type II interferon production"/>
    <property type="evidence" value="ECO:0007669"/>
    <property type="project" value="Ensembl"/>
</dbReference>
<dbReference type="Proteomes" id="UP000472273">
    <property type="component" value="Unplaced"/>
</dbReference>
<keyword evidence="5 9" id="KW-0472">Membrane</keyword>
<gene>
    <name evidence="12" type="primary">CD47</name>
</gene>
<dbReference type="GO" id="GO:0032655">
    <property type="term" value="P:regulation of interleukin-12 production"/>
    <property type="evidence" value="ECO:0007669"/>
    <property type="project" value="Ensembl"/>
</dbReference>
<evidence type="ECO:0000256" key="9">
    <source>
        <dbReference type="SAM" id="Phobius"/>
    </source>
</evidence>
<evidence type="ECO:0000259" key="11">
    <source>
        <dbReference type="PROSITE" id="PS50835"/>
    </source>
</evidence>
<accession>A0A670Y652</accession>
<dbReference type="InterPro" id="IPR006704">
    <property type="entry name" value="CD47"/>
</dbReference>
<keyword evidence="4 9" id="KW-1133">Transmembrane helix</keyword>
<dbReference type="GO" id="GO:0070053">
    <property type="term" value="F:thrombospondin receptor activity"/>
    <property type="evidence" value="ECO:0007669"/>
    <property type="project" value="Ensembl"/>
</dbReference>
<evidence type="ECO:0000256" key="2">
    <source>
        <dbReference type="ARBA" id="ARBA00015454"/>
    </source>
</evidence>
<dbReference type="Ensembl" id="ENSPTXT00000006723.1">
    <property type="protein sequence ID" value="ENSPTXP00000006503.1"/>
    <property type="gene ID" value="ENSPTXG00000004752.1"/>
</dbReference>
<dbReference type="GeneTree" id="ENSGT00390000007697"/>
<feature type="transmembrane region" description="Helical" evidence="9">
    <location>
        <begin position="245"/>
        <end position="267"/>
    </location>
</feature>
<evidence type="ECO:0000313" key="12">
    <source>
        <dbReference type="Ensembl" id="ENSPTXP00000006503.1"/>
    </source>
</evidence>
<comment type="subcellular location">
    <subcellularLocation>
        <location evidence="1">Cell membrane</location>
        <topology evidence="1">Multi-pass membrane protein</topology>
    </subcellularLocation>
</comment>
<dbReference type="GO" id="GO:0070051">
    <property type="term" value="F:fibrinogen binding"/>
    <property type="evidence" value="ECO:0007669"/>
    <property type="project" value="Ensembl"/>
</dbReference>
<dbReference type="GO" id="GO:0050766">
    <property type="term" value="P:positive regulation of phagocytosis"/>
    <property type="evidence" value="ECO:0007669"/>
    <property type="project" value="InterPro"/>
</dbReference>
<dbReference type="Pfam" id="PF08204">
    <property type="entry name" value="V-set_CD47"/>
    <property type="match status" value="1"/>
</dbReference>
<dbReference type="GO" id="GO:0032675">
    <property type="term" value="P:regulation of interleukin-6 production"/>
    <property type="evidence" value="ECO:0007669"/>
    <property type="project" value="Ensembl"/>
</dbReference>
<feature type="domain" description="Ig-like" evidence="11">
    <location>
        <begin position="36"/>
        <end position="131"/>
    </location>
</feature>
<dbReference type="RefSeq" id="XP_026556576.1">
    <property type="nucleotide sequence ID" value="XM_026700791.1"/>
</dbReference>
<feature type="transmembrane region" description="Helical" evidence="9">
    <location>
        <begin position="185"/>
        <end position="206"/>
    </location>
</feature>
<dbReference type="Gene3D" id="2.60.40.10">
    <property type="entry name" value="Immunoglobulins"/>
    <property type="match status" value="1"/>
</dbReference>
<dbReference type="InterPro" id="IPR013270">
    <property type="entry name" value="CD47_Vset"/>
</dbReference>
<dbReference type="GO" id="GO:0032680">
    <property type="term" value="P:regulation of tumor necrosis factor production"/>
    <property type="evidence" value="ECO:0007669"/>
    <property type="project" value="Ensembl"/>
</dbReference>
<evidence type="ECO:0000256" key="8">
    <source>
        <dbReference type="ARBA" id="ARBA00033289"/>
    </source>
</evidence>
<sequence length="328" mass="35803">MWMLCVWWVLLGTLGAGSAQLSFQNVPFLEINYCNGPQFVLPCVVTNLEENNSVTMFVSWKFQGNPLFTYDGVSGNITKGNNFETAKFLNHSMLPYGIASLVISTNQAVLGNYTCEVTEGNREGKTRFELRASSACLNYSSESVPWFQPVERFSIISIIVLIVILYWCQFITVAQKFDMTFEKKIGFTVTGLLISIFAVIGTILYAQGGCTTSVRTGIGLIVIPAVIVVPLLYFLFTSVFEKQPLFAVILLALKALGYVIAVAGFALCVTVCEPKHGSVLIVGLAIIGAVAAIGLIYIIIIGSNLKDHQPPRKAVEESLNDAKGVMLE</sequence>
<name>A0A670Y652_PSETE</name>
<keyword evidence="13" id="KW-1185">Reference proteome</keyword>
<protein>
    <recommendedName>
        <fullName evidence="2">Leukocyte surface antigen CD47</fullName>
    </recommendedName>
    <alternativeName>
        <fullName evidence="8">Integrin-associated protein</fullName>
    </alternativeName>
</protein>
<dbReference type="GO" id="GO:0050729">
    <property type="term" value="P:positive regulation of inflammatory response"/>
    <property type="evidence" value="ECO:0007669"/>
    <property type="project" value="InterPro"/>
</dbReference>
<feature type="transmembrane region" description="Helical" evidence="9">
    <location>
        <begin position="153"/>
        <end position="173"/>
    </location>
</feature>
<evidence type="ECO:0000256" key="4">
    <source>
        <dbReference type="ARBA" id="ARBA00022989"/>
    </source>
</evidence>
<dbReference type="GO" id="GO:0032653">
    <property type="term" value="P:regulation of interleukin-10 production"/>
    <property type="evidence" value="ECO:0007669"/>
    <property type="project" value="Ensembl"/>
</dbReference>
<dbReference type="OMA" id="CISECTP"/>
<dbReference type="InterPro" id="IPR013147">
    <property type="entry name" value="CD47-like_TM"/>
</dbReference>